<evidence type="ECO:0000256" key="1">
    <source>
        <dbReference type="ARBA" id="ARBA00001974"/>
    </source>
</evidence>
<feature type="domain" description="Acyl-CoA dehydrogenase/oxidase C-terminal" evidence="6">
    <location>
        <begin position="295"/>
        <end position="462"/>
    </location>
</feature>
<dbReference type="InterPro" id="IPR025878">
    <property type="entry name" value="Acyl-CoA_dh-like_C_dom"/>
</dbReference>
<evidence type="ECO:0000256" key="2">
    <source>
        <dbReference type="ARBA" id="ARBA00009347"/>
    </source>
</evidence>
<dbReference type="InterPro" id="IPR009075">
    <property type="entry name" value="AcylCo_DH/oxidase_C"/>
</dbReference>
<dbReference type="InterPro" id="IPR006091">
    <property type="entry name" value="Acyl-CoA_Oxase/DH_mid-dom"/>
</dbReference>
<accession>A0ABW1JF89</accession>
<dbReference type="Proteomes" id="UP001596189">
    <property type="component" value="Unassembled WGS sequence"/>
</dbReference>
<dbReference type="Pfam" id="PF02770">
    <property type="entry name" value="Acyl-CoA_dh_M"/>
    <property type="match status" value="1"/>
</dbReference>
<evidence type="ECO:0000259" key="8">
    <source>
        <dbReference type="Pfam" id="PF02771"/>
    </source>
</evidence>
<dbReference type="RefSeq" id="WP_345716262.1">
    <property type="nucleotide sequence ID" value="NZ_BAABFP010000004.1"/>
</dbReference>
<evidence type="ECO:0000259" key="6">
    <source>
        <dbReference type="Pfam" id="PF00441"/>
    </source>
</evidence>
<feature type="domain" description="Acyl-CoA dehydrogenase/oxidase N-terminal" evidence="8">
    <location>
        <begin position="83"/>
        <end position="160"/>
    </location>
</feature>
<evidence type="ECO:0000313" key="11">
    <source>
        <dbReference type="Proteomes" id="UP001596189"/>
    </source>
</evidence>
<keyword evidence="4 5" id="KW-0274">FAD</keyword>
<name>A0ABW1JF89_9ACTN</name>
<sequence>MSDEAGSLILSEPDLHFMLYDWLDVEKLTEHERFAEHSREVFDAVLDLAADLATLNFAPHNRLSDLNEPTFDGAHVAVIPEVAQALQAYGRSGLLGSAMDEAVGGGQLPQVVGRACFTWLQAANSATAAYPLLTMGNANLLATFGTPQQIEQFVRPMVEGRFFGTMCLSESQAGSSLGDVTTRAVPQPDGTFRLFGDKMWISGGDHEMSENILHLVLARVEGAPAGVRGLSLFLVPRILLGEDGSPGQRNDVIATGLNHKMGYRGTVNAVLAFGSGSHLPDGEPGAIGQLVGELGHGLDHMFHMMNEARVAVGASAVGLGYTSYLHALAYARARSQGRLPGHKDPRTPQVALIVHPDVRRMLLASKSYVEGGLALVLYAAKLLDLKAIADDEEEAARLDLLLGVLTPIVKAWPSQWCRKANDLSIQIHGGAGYTRDFPVEQFYRDARLNPIHEGTDGIQALDLLVRKLATPTLTELEVLRASCQATIDKTPEELSAFAGQLGGAVDLLVGVTQRLRDAGDPLLLAAQATAFADAAGHIVVAWMWLEQMIAAQRGANRIHEGKRLAGRYFFAYELPMAVRTLDLVDDHDRIVVDLDDNFL</sequence>
<organism evidence="10 11">
    <name type="scientific">Angustibacter luteus</name>
    <dbReference type="NCBI Taxonomy" id="658456"/>
    <lineage>
        <taxon>Bacteria</taxon>
        <taxon>Bacillati</taxon>
        <taxon>Actinomycetota</taxon>
        <taxon>Actinomycetes</taxon>
        <taxon>Kineosporiales</taxon>
        <taxon>Kineosporiaceae</taxon>
    </lineage>
</organism>
<dbReference type="Gene3D" id="2.40.110.10">
    <property type="entry name" value="Butyryl-CoA Dehydrogenase, subunit A, domain 2"/>
    <property type="match status" value="1"/>
</dbReference>
<dbReference type="SUPFAM" id="SSF47203">
    <property type="entry name" value="Acyl-CoA dehydrogenase C-terminal domain-like"/>
    <property type="match status" value="1"/>
</dbReference>
<keyword evidence="5" id="KW-0560">Oxidoreductase</keyword>
<evidence type="ECO:0000313" key="10">
    <source>
        <dbReference type="EMBL" id="MFC6007463.1"/>
    </source>
</evidence>
<evidence type="ECO:0000259" key="7">
    <source>
        <dbReference type="Pfam" id="PF02770"/>
    </source>
</evidence>
<dbReference type="InterPro" id="IPR037069">
    <property type="entry name" value="AcylCoA_DH/ox_N_sf"/>
</dbReference>
<dbReference type="InterPro" id="IPR036250">
    <property type="entry name" value="AcylCo_DH-like_C"/>
</dbReference>
<comment type="similarity">
    <text evidence="2 5">Belongs to the acyl-CoA dehydrogenase family.</text>
</comment>
<keyword evidence="3 5" id="KW-0285">Flavoprotein</keyword>
<evidence type="ECO:0000256" key="3">
    <source>
        <dbReference type="ARBA" id="ARBA00022630"/>
    </source>
</evidence>
<dbReference type="Pfam" id="PF12806">
    <property type="entry name" value="Acyl-CoA_dh_C"/>
    <property type="match status" value="1"/>
</dbReference>
<dbReference type="Pfam" id="PF02771">
    <property type="entry name" value="Acyl-CoA_dh_N"/>
    <property type="match status" value="1"/>
</dbReference>
<dbReference type="PANTHER" id="PTHR42803:SF3">
    <property type="entry name" value="ACYL-COA DEHYDROGENASE-RELATED"/>
    <property type="match status" value="1"/>
</dbReference>
<dbReference type="Pfam" id="PF00441">
    <property type="entry name" value="Acyl-CoA_dh_1"/>
    <property type="match status" value="1"/>
</dbReference>
<protein>
    <submittedName>
        <fullName evidence="10">Acyl-CoA dehydrogenase</fullName>
    </submittedName>
</protein>
<reference evidence="11" key="1">
    <citation type="journal article" date="2019" name="Int. J. Syst. Evol. Microbiol.">
        <title>The Global Catalogue of Microorganisms (GCM) 10K type strain sequencing project: providing services to taxonomists for standard genome sequencing and annotation.</title>
        <authorList>
            <consortium name="The Broad Institute Genomics Platform"/>
            <consortium name="The Broad Institute Genome Sequencing Center for Infectious Disease"/>
            <person name="Wu L."/>
            <person name="Ma J."/>
        </authorList>
    </citation>
    <scope>NUCLEOTIDE SEQUENCE [LARGE SCALE GENOMIC DNA]</scope>
    <source>
        <strain evidence="11">KACC 14249</strain>
    </source>
</reference>
<feature type="domain" description="Acetyl-CoA dehydrogenase-like C-terminal" evidence="9">
    <location>
        <begin position="484"/>
        <end position="595"/>
    </location>
</feature>
<dbReference type="Gene3D" id="1.10.540.10">
    <property type="entry name" value="Acyl-CoA dehydrogenase/oxidase, N-terminal domain"/>
    <property type="match status" value="1"/>
</dbReference>
<proteinExistence type="inferred from homology"/>
<evidence type="ECO:0000259" key="9">
    <source>
        <dbReference type="Pfam" id="PF12806"/>
    </source>
</evidence>
<dbReference type="InterPro" id="IPR046373">
    <property type="entry name" value="Acyl-CoA_Oxase/DH_mid-dom_sf"/>
</dbReference>
<evidence type="ECO:0000256" key="5">
    <source>
        <dbReference type="RuleBase" id="RU362125"/>
    </source>
</evidence>
<dbReference type="InterPro" id="IPR013786">
    <property type="entry name" value="AcylCoA_DH/ox_N"/>
</dbReference>
<dbReference type="EMBL" id="JBHSRD010000003">
    <property type="protein sequence ID" value="MFC6007463.1"/>
    <property type="molecule type" value="Genomic_DNA"/>
</dbReference>
<comment type="cofactor">
    <cofactor evidence="1 5">
        <name>FAD</name>
        <dbReference type="ChEBI" id="CHEBI:57692"/>
    </cofactor>
</comment>
<dbReference type="Gene3D" id="1.20.140.10">
    <property type="entry name" value="Butyryl-CoA Dehydrogenase, subunit A, domain 3"/>
    <property type="match status" value="1"/>
</dbReference>
<evidence type="ECO:0000256" key="4">
    <source>
        <dbReference type="ARBA" id="ARBA00022827"/>
    </source>
</evidence>
<gene>
    <name evidence="10" type="ORF">ACFQDO_10015</name>
</gene>
<dbReference type="InterPro" id="IPR009100">
    <property type="entry name" value="AcylCoA_DH/oxidase_NM_dom_sf"/>
</dbReference>
<feature type="domain" description="Acyl-CoA oxidase/dehydrogenase middle" evidence="7">
    <location>
        <begin position="166"/>
        <end position="266"/>
    </location>
</feature>
<keyword evidence="11" id="KW-1185">Reference proteome</keyword>
<dbReference type="PANTHER" id="PTHR42803">
    <property type="entry name" value="ACYL-COA DEHYDROGENASE"/>
    <property type="match status" value="1"/>
</dbReference>
<dbReference type="SUPFAM" id="SSF56645">
    <property type="entry name" value="Acyl-CoA dehydrogenase NM domain-like"/>
    <property type="match status" value="1"/>
</dbReference>
<comment type="caution">
    <text evidence="10">The sequence shown here is derived from an EMBL/GenBank/DDBJ whole genome shotgun (WGS) entry which is preliminary data.</text>
</comment>
<dbReference type="InterPro" id="IPR052166">
    <property type="entry name" value="Diverse_Acyl-CoA_DH"/>
</dbReference>